<comment type="caution">
    <text evidence="2">The sequence shown here is derived from an EMBL/GenBank/DDBJ whole genome shotgun (WGS) entry which is preliminary data.</text>
</comment>
<dbReference type="STRING" id="1048983.EL17_19435"/>
<dbReference type="OrthoDB" id="839537at2"/>
<feature type="signal peptide" evidence="1">
    <location>
        <begin position="1"/>
        <end position="21"/>
    </location>
</feature>
<keyword evidence="3" id="KW-1185">Reference proteome</keyword>
<organism evidence="2 3">
    <name type="scientific">Anditalea andensis</name>
    <dbReference type="NCBI Taxonomy" id="1048983"/>
    <lineage>
        <taxon>Bacteria</taxon>
        <taxon>Pseudomonadati</taxon>
        <taxon>Bacteroidota</taxon>
        <taxon>Cytophagia</taxon>
        <taxon>Cytophagales</taxon>
        <taxon>Cytophagaceae</taxon>
        <taxon>Anditalea</taxon>
    </lineage>
</organism>
<dbReference type="AlphaFoldDB" id="A0A074KQ66"/>
<protein>
    <recommendedName>
        <fullName evidence="4">Outer membrane protein beta-barrel domain-containing protein</fullName>
    </recommendedName>
</protein>
<evidence type="ECO:0000313" key="3">
    <source>
        <dbReference type="Proteomes" id="UP000027821"/>
    </source>
</evidence>
<dbReference type="Proteomes" id="UP000027821">
    <property type="component" value="Unassembled WGS sequence"/>
</dbReference>
<proteinExistence type="predicted"/>
<keyword evidence="1" id="KW-0732">Signal</keyword>
<dbReference type="eggNOG" id="ENOG5033Z2Y">
    <property type="taxonomic scope" value="Bacteria"/>
</dbReference>
<reference evidence="2 3" key="1">
    <citation type="submission" date="2014-04" db="EMBL/GenBank/DDBJ databases">
        <title>Characterization and application of a salt tolerant electro-active bacterium.</title>
        <authorList>
            <person name="Yang L."/>
            <person name="Wei S."/>
            <person name="Tay Q.X.M."/>
        </authorList>
    </citation>
    <scope>NUCLEOTIDE SEQUENCE [LARGE SCALE GENOMIC DNA]</scope>
    <source>
        <strain evidence="2 3">LY1</strain>
    </source>
</reference>
<feature type="chain" id="PRO_5001695469" description="Outer membrane protein beta-barrel domain-containing protein" evidence="1">
    <location>
        <begin position="22"/>
        <end position="144"/>
    </location>
</feature>
<evidence type="ECO:0000313" key="2">
    <source>
        <dbReference type="EMBL" id="KEO72086.1"/>
    </source>
</evidence>
<name>A0A074KQ66_9BACT</name>
<gene>
    <name evidence="2" type="ORF">EL17_19435</name>
</gene>
<evidence type="ECO:0008006" key="4">
    <source>
        <dbReference type="Google" id="ProtNLM"/>
    </source>
</evidence>
<sequence>MKKILLLFITVSLFAFTESRAQQGEGTFMVSGAADAIRTDIPGVIRRYQAGLEAHYFLRYWISASAGYEFNYNRPNQASLGSRIYLVDPLFVRVRGLIGRDSDIALGIGYSRNLGYRFRLEGMVDYYTVTQTAGLRGGFSILLN</sequence>
<accession>A0A074KQ66</accession>
<dbReference type="RefSeq" id="WP_035078662.1">
    <property type="nucleotide sequence ID" value="NZ_JMIH01000028.1"/>
</dbReference>
<evidence type="ECO:0000256" key="1">
    <source>
        <dbReference type="SAM" id="SignalP"/>
    </source>
</evidence>
<dbReference type="EMBL" id="JMIH01000028">
    <property type="protein sequence ID" value="KEO72086.1"/>
    <property type="molecule type" value="Genomic_DNA"/>
</dbReference>